<dbReference type="InterPro" id="IPR024088">
    <property type="entry name" value="Tyr-tRNA-ligase_bac-type"/>
</dbReference>
<reference evidence="11" key="1">
    <citation type="submission" date="2021-06" db="EMBL/GenBank/DDBJ databases">
        <title>Novel Mycoplasma species detected in California sea lions (Zalophus californianus) from the USA.</title>
        <authorList>
            <person name="Volokhov D.V."/>
            <person name="Furtak V.A."/>
            <person name="Zagorodnyaya T.A."/>
        </authorList>
    </citation>
    <scope>NUCLEOTIDE SEQUENCE [LARGE SCALE GENOMIC DNA]</scope>
    <source>
        <strain evidence="11">CSL 5346</strain>
    </source>
</reference>
<feature type="binding site" evidence="8">
    <location>
        <position position="33"/>
    </location>
    <ligand>
        <name>L-tyrosine</name>
        <dbReference type="ChEBI" id="CHEBI:58315"/>
    </ligand>
</feature>
<comment type="function">
    <text evidence="8">Catalyzes the attachment of tyrosine to tRNA(Tyr) in a two-step reaction: tyrosine is first activated by ATP to form Tyr-AMP and then transferred to the acceptor end of tRNA(Tyr).</text>
</comment>
<keyword evidence="2 8" id="KW-0547">Nucleotide-binding</keyword>
<comment type="similarity">
    <text evidence="8">Belongs to the class-I aminoacyl-tRNA synthetase family. TyrS type 1 subfamily.</text>
</comment>
<dbReference type="InterPro" id="IPR002307">
    <property type="entry name" value="Tyr-tRNA-ligase"/>
</dbReference>
<feature type="binding site" evidence="8">
    <location>
        <position position="160"/>
    </location>
    <ligand>
        <name>L-tyrosine</name>
        <dbReference type="ChEBI" id="CHEBI:58315"/>
    </ligand>
</feature>
<dbReference type="InterPro" id="IPR001412">
    <property type="entry name" value="aa-tRNA-synth_I_CS"/>
</dbReference>
<keyword evidence="1 8" id="KW-0436">Ligase</keyword>
<evidence type="ECO:0000256" key="7">
    <source>
        <dbReference type="ARBA" id="ARBA00048248"/>
    </source>
</evidence>
<evidence type="ECO:0000256" key="1">
    <source>
        <dbReference type="ARBA" id="ARBA00022598"/>
    </source>
</evidence>
<dbReference type="PANTHER" id="PTHR11766">
    <property type="entry name" value="TYROSYL-TRNA SYNTHETASE"/>
    <property type="match status" value="1"/>
</dbReference>
<dbReference type="PANTHER" id="PTHR11766:SF0">
    <property type="entry name" value="TYROSINE--TRNA LIGASE, MITOCHONDRIAL"/>
    <property type="match status" value="1"/>
</dbReference>
<dbReference type="HAMAP" id="MF_02006">
    <property type="entry name" value="Tyr_tRNA_synth_type1"/>
    <property type="match status" value="1"/>
</dbReference>
<evidence type="ECO:0000256" key="4">
    <source>
        <dbReference type="ARBA" id="ARBA00022884"/>
    </source>
</evidence>
<sequence>MKKVIDDLIERKILKDISNTEKLNKINTNHAIYTGFDPTAKSLHLGNFIHIINLMRFKKQGYRAIALVGGITGMIGDPSFRDSERKFLDAKILLDNKNHIIKQLESFGLEVIDNLEFYKNMHIADFLKLVGTKININYMLAKDSVKQRLANGMTFTEFSYQLIQGWDFKYLYENENVCIQMGGSDQWGNITTGLEFIKNFHGDDHLALAITSNLLTDANGNKIGKSSGGGSLWLDKELTSPYNVYQYLLNQSDNDVEKLLNWLTFLETSEIKNIIYEHTKNPKLRLAQKTLAFETTTIIHGKETAQKCVEISDKLFKNNILDLTLEDINLLQGFLRTFEYKNESIIDFIVENKILNSRREFREFFNNKALSIDSNQIEDENQKITFNNFDNKYAILKKGKKEFIIIKK</sequence>
<accession>A0ABS6DQD9</accession>
<evidence type="ECO:0000256" key="9">
    <source>
        <dbReference type="PROSITE-ProRule" id="PRU00182"/>
    </source>
</evidence>
<proteinExistence type="inferred from homology"/>
<name>A0ABS6DQD9_9MOLU</name>
<evidence type="ECO:0000313" key="11">
    <source>
        <dbReference type="EMBL" id="MBU4692363.1"/>
    </source>
</evidence>
<dbReference type="InterPro" id="IPR024107">
    <property type="entry name" value="Tyr-tRNA-ligase_bac_1"/>
</dbReference>
<organism evidence="11 12">
    <name type="scientific">Mycoplasma zalophi</name>
    <dbReference type="NCBI Taxonomy" id="191287"/>
    <lineage>
        <taxon>Bacteria</taxon>
        <taxon>Bacillati</taxon>
        <taxon>Mycoplasmatota</taxon>
        <taxon>Mollicutes</taxon>
        <taxon>Mycoplasmataceae</taxon>
        <taxon>Mycoplasma</taxon>
    </lineage>
</organism>
<keyword evidence="3 8" id="KW-0067">ATP-binding</keyword>
<gene>
    <name evidence="8 11" type="primary">tyrS</name>
    <name evidence="11" type="ORF">KQ875_01980</name>
</gene>
<feature type="short sequence motif" description="'HIGH' region" evidence="8">
    <location>
        <begin position="38"/>
        <end position="47"/>
    </location>
</feature>
<feature type="binding site" evidence="8">
    <location>
        <position position="225"/>
    </location>
    <ligand>
        <name>ATP</name>
        <dbReference type="ChEBI" id="CHEBI:30616"/>
    </ligand>
</feature>
<dbReference type="RefSeq" id="WP_216488850.1">
    <property type="nucleotide sequence ID" value="NZ_JAHMHH010000001.1"/>
</dbReference>
<dbReference type="Proteomes" id="UP000718793">
    <property type="component" value="Unassembled WGS sequence"/>
</dbReference>
<comment type="catalytic activity">
    <reaction evidence="7 8">
        <text>tRNA(Tyr) + L-tyrosine + ATP = L-tyrosyl-tRNA(Tyr) + AMP + diphosphate + H(+)</text>
        <dbReference type="Rhea" id="RHEA:10220"/>
        <dbReference type="Rhea" id="RHEA-COMP:9706"/>
        <dbReference type="Rhea" id="RHEA-COMP:9707"/>
        <dbReference type="ChEBI" id="CHEBI:15378"/>
        <dbReference type="ChEBI" id="CHEBI:30616"/>
        <dbReference type="ChEBI" id="CHEBI:33019"/>
        <dbReference type="ChEBI" id="CHEBI:58315"/>
        <dbReference type="ChEBI" id="CHEBI:78442"/>
        <dbReference type="ChEBI" id="CHEBI:78536"/>
        <dbReference type="ChEBI" id="CHEBI:456215"/>
        <dbReference type="EC" id="6.1.1.1"/>
    </reaction>
</comment>
<protein>
    <recommendedName>
        <fullName evidence="8">Tyrosine--tRNA ligase</fullName>
        <ecNumber evidence="8">6.1.1.1</ecNumber>
    </recommendedName>
    <alternativeName>
        <fullName evidence="8">Tyrosyl-tRNA synthetase</fullName>
        <shortName evidence="8">TyrRS</shortName>
    </alternativeName>
</protein>
<keyword evidence="5 8" id="KW-0648">Protein biosynthesis</keyword>
<evidence type="ECO:0000256" key="8">
    <source>
        <dbReference type="HAMAP-Rule" id="MF_02006"/>
    </source>
</evidence>
<keyword evidence="4 9" id="KW-0694">RNA-binding</keyword>
<evidence type="ECO:0000313" key="12">
    <source>
        <dbReference type="Proteomes" id="UP000718793"/>
    </source>
</evidence>
<evidence type="ECO:0000256" key="5">
    <source>
        <dbReference type="ARBA" id="ARBA00022917"/>
    </source>
</evidence>
<dbReference type="EMBL" id="JAHMHH010000001">
    <property type="protein sequence ID" value="MBU4692363.1"/>
    <property type="molecule type" value="Genomic_DNA"/>
</dbReference>
<dbReference type="NCBIfam" id="TIGR00234">
    <property type="entry name" value="tyrS"/>
    <property type="match status" value="1"/>
</dbReference>
<keyword evidence="12" id="KW-1185">Reference proteome</keyword>
<comment type="subcellular location">
    <subcellularLocation>
        <location evidence="8">Cytoplasm</location>
    </subcellularLocation>
</comment>
<comment type="subunit">
    <text evidence="8">Homodimer.</text>
</comment>
<feature type="domain" description="Tyrosine--tRNA ligase SYY-like C-terminal" evidence="10">
    <location>
        <begin position="339"/>
        <end position="406"/>
    </location>
</feature>
<evidence type="ECO:0000259" key="10">
    <source>
        <dbReference type="Pfam" id="PF22421"/>
    </source>
</evidence>
<dbReference type="CDD" id="cd00805">
    <property type="entry name" value="TyrRS_core"/>
    <property type="match status" value="1"/>
</dbReference>
<dbReference type="Pfam" id="PF00579">
    <property type="entry name" value="tRNA-synt_1b"/>
    <property type="match status" value="1"/>
</dbReference>
<dbReference type="InterPro" id="IPR002305">
    <property type="entry name" value="aa-tRNA-synth_Ic"/>
</dbReference>
<comment type="caution">
    <text evidence="11">The sequence shown here is derived from an EMBL/GenBank/DDBJ whole genome shotgun (WGS) entry which is preliminary data.</text>
</comment>
<feature type="binding site" evidence="8">
    <location>
        <position position="164"/>
    </location>
    <ligand>
        <name>L-tyrosine</name>
        <dbReference type="ChEBI" id="CHEBI:58315"/>
    </ligand>
</feature>
<evidence type="ECO:0000256" key="6">
    <source>
        <dbReference type="ARBA" id="ARBA00023146"/>
    </source>
</evidence>
<dbReference type="GO" id="GO:0004831">
    <property type="term" value="F:tyrosine-tRNA ligase activity"/>
    <property type="evidence" value="ECO:0007669"/>
    <property type="project" value="UniProtKB-EC"/>
</dbReference>
<dbReference type="Pfam" id="PF22421">
    <property type="entry name" value="SYY_C-terminal"/>
    <property type="match status" value="1"/>
</dbReference>
<dbReference type="InterPro" id="IPR054608">
    <property type="entry name" value="SYY-like_C"/>
</dbReference>
<keyword evidence="6 8" id="KW-0030">Aminoacyl-tRNA synthetase</keyword>
<dbReference type="PROSITE" id="PS00178">
    <property type="entry name" value="AA_TRNA_LIGASE_I"/>
    <property type="match status" value="1"/>
</dbReference>
<dbReference type="EC" id="6.1.1.1" evidence="8"/>
<dbReference type="PROSITE" id="PS50889">
    <property type="entry name" value="S4"/>
    <property type="match status" value="1"/>
</dbReference>
<keyword evidence="8" id="KW-0963">Cytoplasm</keyword>
<evidence type="ECO:0000256" key="3">
    <source>
        <dbReference type="ARBA" id="ARBA00022840"/>
    </source>
</evidence>
<feature type="short sequence motif" description="'KMSKS' region" evidence="8">
    <location>
        <begin position="222"/>
        <end position="226"/>
    </location>
</feature>
<evidence type="ECO:0000256" key="2">
    <source>
        <dbReference type="ARBA" id="ARBA00022741"/>
    </source>
</evidence>